<feature type="signal peptide" evidence="2">
    <location>
        <begin position="1"/>
        <end position="24"/>
    </location>
</feature>
<evidence type="ECO:0000313" key="4">
    <source>
        <dbReference type="Proteomes" id="UP000289411"/>
    </source>
</evidence>
<evidence type="ECO:0000256" key="2">
    <source>
        <dbReference type="SAM" id="SignalP"/>
    </source>
</evidence>
<dbReference type="Proteomes" id="UP000289411">
    <property type="component" value="Unassembled WGS sequence"/>
</dbReference>
<dbReference type="RefSeq" id="WP_129219958.1">
    <property type="nucleotide sequence ID" value="NZ_QYBC01000012.1"/>
</dbReference>
<evidence type="ECO:0000256" key="1">
    <source>
        <dbReference type="SAM" id="MobiDB-lite"/>
    </source>
</evidence>
<comment type="caution">
    <text evidence="3">The sequence shown here is derived from an EMBL/GenBank/DDBJ whole genome shotgun (WGS) entry which is preliminary data.</text>
</comment>
<evidence type="ECO:0008006" key="5">
    <source>
        <dbReference type="Google" id="ProtNLM"/>
    </source>
</evidence>
<protein>
    <recommendedName>
        <fullName evidence="5">DUF3617 family protein</fullName>
    </recommendedName>
</protein>
<dbReference type="OrthoDB" id="8451547at2"/>
<evidence type="ECO:0000313" key="3">
    <source>
        <dbReference type="EMBL" id="RYB03841.1"/>
    </source>
</evidence>
<feature type="chain" id="PRO_5020360180" description="DUF3617 family protein" evidence="2">
    <location>
        <begin position="25"/>
        <end position="170"/>
    </location>
</feature>
<reference evidence="3 4" key="1">
    <citation type="submission" date="2018-09" db="EMBL/GenBank/DDBJ databases">
        <authorList>
            <person name="Grouzdev D.S."/>
            <person name="Krutkina M.S."/>
        </authorList>
    </citation>
    <scope>NUCLEOTIDE SEQUENCE [LARGE SCALE GENOMIC DNA]</scope>
    <source>
        <strain evidence="3 4">RmlP001</strain>
    </source>
</reference>
<dbReference type="AlphaFoldDB" id="A0A4Q2RBN8"/>
<name>A0A4Q2RBN8_9HYPH</name>
<feature type="compositionally biased region" description="Low complexity" evidence="1">
    <location>
        <begin position="138"/>
        <end position="149"/>
    </location>
</feature>
<feature type="region of interest" description="Disordered" evidence="1">
    <location>
        <begin position="127"/>
        <end position="170"/>
    </location>
</feature>
<reference evidence="3 4" key="2">
    <citation type="submission" date="2019-02" db="EMBL/GenBank/DDBJ databases">
        <title>'Lichenibacterium ramalinii' gen. nov. sp. nov., 'Lichenibacterium minor' gen. nov. sp. nov.</title>
        <authorList>
            <person name="Pankratov T."/>
        </authorList>
    </citation>
    <scope>NUCLEOTIDE SEQUENCE [LARGE SCALE GENOMIC DNA]</scope>
    <source>
        <strain evidence="3 4">RmlP001</strain>
    </source>
</reference>
<gene>
    <name evidence="3" type="ORF">D3272_14635</name>
</gene>
<organism evidence="3 4">
    <name type="scientific">Lichenibacterium ramalinae</name>
    <dbReference type="NCBI Taxonomy" id="2316527"/>
    <lineage>
        <taxon>Bacteria</taxon>
        <taxon>Pseudomonadati</taxon>
        <taxon>Pseudomonadota</taxon>
        <taxon>Alphaproteobacteria</taxon>
        <taxon>Hyphomicrobiales</taxon>
        <taxon>Lichenihabitantaceae</taxon>
        <taxon>Lichenibacterium</taxon>
    </lineage>
</organism>
<sequence>MTSDALRGGAVLLAVLAGTVAAAAAEPGYPFEGTWVRANRDCVPNAPRVRTYTARDVAFPTGHCAYRKVAAGAGQFEIFEDCRRSDRPGNYTETIRMLGPDLMQVRRQAARLKIARPLRYARCTIAAPGPAGAPRPAAPAAHHPAVPAGEPRPPETKPPQGEPRPAAPKP</sequence>
<keyword evidence="4" id="KW-1185">Reference proteome</keyword>
<proteinExistence type="predicted"/>
<keyword evidence="2" id="KW-0732">Signal</keyword>
<feature type="compositionally biased region" description="Pro residues" evidence="1">
    <location>
        <begin position="156"/>
        <end position="170"/>
    </location>
</feature>
<dbReference type="EMBL" id="QYBC01000012">
    <property type="protein sequence ID" value="RYB03841.1"/>
    <property type="molecule type" value="Genomic_DNA"/>
</dbReference>
<accession>A0A4Q2RBN8</accession>